<dbReference type="InterPro" id="IPR003613">
    <property type="entry name" value="Ubox_domain"/>
</dbReference>
<dbReference type="GO" id="GO:0008270">
    <property type="term" value="F:zinc ion binding"/>
    <property type="evidence" value="ECO:0007669"/>
    <property type="project" value="UniProtKB-KW"/>
</dbReference>
<dbReference type="PROSITE" id="PS00518">
    <property type="entry name" value="ZF_RING_1"/>
    <property type="match status" value="1"/>
</dbReference>
<accession>A0A3B1IUM2</accession>
<dbReference type="InterPro" id="IPR027370">
    <property type="entry name" value="Znf-RING_euk"/>
</dbReference>
<dbReference type="GO" id="GO:0016567">
    <property type="term" value="P:protein ubiquitination"/>
    <property type="evidence" value="ECO:0007669"/>
    <property type="project" value="InterPro"/>
</dbReference>
<dbReference type="SMART" id="SM00336">
    <property type="entry name" value="BBOX"/>
    <property type="match status" value="1"/>
</dbReference>
<evidence type="ECO:0000259" key="6">
    <source>
        <dbReference type="PROSITE" id="PS50119"/>
    </source>
</evidence>
<dbReference type="CDD" id="cd12893">
    <property type="entry name" value="SPRY_PRY_TRIM35"/>
    <property type="match status" value="1"/>
</dbReference>
<dbReference type="InterPro" id="IPR001870">
    <property type="entry name" value="B30.2/SPRY"/>
</dbReference>
<keyword evidence="9" id="KW-1185">Reference proteome</keyword>
<dbReference type="InterPro" id="IPR050143">
    <property type="entry name" value="TRIM/RBCC"/>
</dbReference>
<evidence type="ECO:0000256" key="1">
    <source>
        <dbReference type="ARBA" id="ARBA00022723"/>
    </source>
</evidence>
<dbReference type="InterPro" id="IPR003879">
    <property type="entry name" value="Butyrophylin_SPRY"/>
</dbReference>
<dbReference type="SMART" id="SM00504">
    <property type="entry name" value="Ubox"/>
    <property type="match status" value="1"/>
</dbReference>
<keyword evidence="2 4" id="KW-0863">Zinc-finger</keyword>
<dbReference type="InterPro" id="IPR013083">
    <property type="entry name" value="Znf_RING/FYVE/PHD"/>
</dbReference>
<evidence type="ECO:0000259" key="5">
    <source>
        <dbReference type="PROSITE" id="PS50089"/>
    </source>
</evidence>
<dbReference type="FunCoup" id="A0A3B1IUM2">
    <property type="interactions" value="91"/>
</dbReference>
<dbReference type="GeneTree" id="ENSGT00970000193390"/>
<dbReference type="InParanoid" id="A0A3B1IUM2"/>
<feature type="domain" description="B30.2/SPRY" evidence="7">
    <location>
        <begin position="272"/>
        <end position="463"/>
    </location>
</feature>
<dbReference type="InterPro" id="IPR043136">
    <property type="entry name" value="B30.2/SPRY_sf"/>
</dbReference>
<name>A0A3B1IUM2_ASTMX</name>
<dbReference type="Gene3D" id="3.30.160.60">
    <property type="entry name" value="Classic Zinc Finger"/>
    <property type="match status" value="1"/>
</dbReference>
<dbReference type="PROSITE" id="PS50119">
    <property type="entry name" value="ZF_BBOX"/>
    <property type="match status" value="1"/>
</dbReference>
<dbReference type="SMART" id="SM00589">
    <property type="entry name" value="PRY"/>
    <property type="match status" value="1"/>
</dbReference>
<feature type="domain" description="B box-type" evidence="6">
    <location>
        <begin position="84"/>
        <end position="125"/>
    </location>
</feature>
<dbReference type="InterPro" id="IPR017907">
    <property type="entry name" value="Znf_RING_CS"/>
</dbReference>
<dbReference type="SUPFAM" id="SSF57850">
    <property type="entry name" value="RING/U-box"/>
    <property type="match status" value="1"/>
</dbReference>
<dbReference type="InterPro" id="IPR013320">
    <property type="entry name" value="ConA-like_dom_sf"/>
</dbReference>
<dbReference type="PRINTS" id="PR01407">
    <property type="entry name" value="BUTYPHLNCDUF"/>
</dbReference>
<dbReference type="InterPro" id="IPR000315">
    <property type="entry name" value="Znf_B-box"/>
</dbReference>
<keyword evidence="1" id="KW-0479">Metal-binding</keyword>
<evidence type="ECO:0000313" key="8">
    <source>
        <dbReference type="Ensembl" id="ENSAMXP00000032799.1"/>
    </source>
</evidence>
<evidence type="ECO:0000256" key="4">
    <source>
        <dbReference type="PROSITE-ProRule" id="PRU00024"/>
    </source>
</evidence>
<evidence type="ECO:0000259" key="7">
    <source>
        <dbReference type="PROSITE" id="PS50188"/>
    </source>
</evidence>
<evidence type="ECO:0000256" key="2">
    <source>
        <dbReference type="ARBA" id="ARBA00022771"/>
    </source>
</evidence>
<keyword evidence="3" id="KW-0862">Zinc</keyword>
<dbReference type="Pfam" id="PF00643">
    <property type="entry name" value="zf-B_box"/>
    <property type="match status" value="1"/>
</dbReference>
<protein>
    <submittedName>
        <fullName evidence="8">Zinc-binding protein A33-like</fullName>
    </submittedName>
</protein>
<dbReference type="Gene3D" id="2.60.120.920">
    <property type="match status" value="1"/>
</dbReference>
<reference evidence="9" key="1">
    <citation type="submission" date="2013-03" db="EMBL/GenBank/DDBJ databases">
        <authorList>
            <person name="Jeffery W."/>
            <person name="Warren W."/>
            <person name="Wilson R.K."/>
        </authorList>
    </citation>
    <scope>NUCLEOTIDE SEQUENCE</scope>
    <source>
        <strain evidence="9">female</strain>
    </source>
</reference>
<reference evidence="9" key="2">
    <citation type="journal article" date="2014" name="Nat. Commun.">
        <title>The cavefish genome reveals candidate genes for eye loss.</title>
        <authorList>
            <person name="McGaugh S.E."/>
            <person name="Gross J.B."/>
            <person name="Aken B."/>
            <person name="Blin M."/>
            <person name="Borowsky R."/>
            <person name="Chalopin D."/>
            <person name="Hinaux H."/>
            <person name="Jeffery W.R."/>
            <person name="Keene A."/>
            <person name="Ma L."/>
            <person name="Minx P."/>
            <person name="Murphy D."/>
            <person name="O'Quin K.E."/>
            <person name="Retaux S."/>
            <person name="Rohner N."/>
            <person name="Searle S.M."/>
            <person name="Stahl B.A."/>
            <person name="Tabin C."/>
            <person name="Volff J.N."/>
            <person name="Yoshizawa M."/>
            <person name="Warren W.C."/>
        </authorList>
    </citation>
    <scope>NUCLEOTIDE SEQUENCE [LARGE SCALE GENOMIC DNA]</scope>
    <source>
        <strain evidence="9">female</strain>
    </source>
</reference>
<dbReference type="Pfam" id="PF00622">
    <property type="entry name" value="SPRY"/>
    <property type="match status" value="1"/>
</dbReference>
<dbReference type="Pfam" id="PF13445">
    <property type="entry name" value="zf-RING_UBOX"/>
    <property type="match status" value="1"/>
</dbReference>
<dbReference type="Gene3D" id="3.30.40.10">
    <property type="entry name" value="Zinc/RING finger domain, C3HC4 (zinc finger)"/>
    <property type="match status" value="1"/>
</dbReference>
<evidence type="ECO:0000256" key="3">
    <source>
        <dbReference type="ARBA" id="ARBA00022833"/>
    </source>
</evidence>
<dbReference type="Proteomes" id="UP000018467">
    <property type="component" value="Unassembled WGS sequence"/>
</dbReference>
<dbReference type="SMART" id="SM00184">
    <property type="entry name" value="RING"/>
    <property type="match status" value="1"/>
</dbReference>
<reference evidence="8" key="3">
    <citation type="submission" date="2025-08" db="UniProtKB">
        <authorList>
            <consortium name="Ensembl"/>
        </authorList>
    </citation>
    <scope>IDENTIFICATION</scope>
</reference>
<reference evidence="8" key="4">
    <citation type="submission" date="2025-09" db="UniProtKB">
        <authorList>
            <consortium name="Ensembl"/>
        </authorList>
    </citation>
    <scope>IDENTIFICATION</scope>
</reference>
<dbReference type="InterPro" id="IPR001841">
    <property type="entry name" value="Znf_RING"/>
</dbReference>
<organism evidence="8 9">
    <name type="scientific">Astyanax mexicanus</name>
    <name type="common">Blind cave fish</name>
    <name type="synonym">Astyanax fasciatus mexicanus</name>
    <dbReference type="NCBI Taxonomy" id="7994"/>
    <lineage>
        <taxon>Eukaryota</taxon>
        <taxon>Metazoa</taxon>
        <taxon>Chordata</taxon>
        <taxon>Craniata</taxon>
        <taxon>Vertebrata</taxon>
        <taxon>Euteleostomi</taxon>
        <taxon>Actinopterygii</taxon>
        <taxon>Neopterygii</taxon>
        <taxon>Teleostei</taxon>
        <taxon>Ostariophysi</taxon>
        <taxon>Characiformes</taxon>
        <taxon>Characoidei</taxon>
        <taxon>Acestrorhamphidae</taxon>
        <taxon>Acestrorhamphinae</taxon>
        <taxon>Astyanax</taxon>
    </lineage>
</organism>
<evidence type="ECO:0000313" key="9">
    <source>
        <dbReference type="Proteomes" id="UP000018467"/>
    </source>
</evidence>
<dbReference type="PROSITE" id="PS50089">
    <property type="entry name" value="ZF_RING_2"/>
    <property type="match status" value="1"/>
</dbReference>
<dbReference type="Bgee" id="ENSAMXG00000031400">
    <property type="expression patterns" value="Expressed in embryo and 3 other cell types or tissues"/>
</dbReference>
<proteinExistence type="predicted"/>
<sequence>MSAMLPEDDLSCPVCYDIFKDPVLLPCSHSFCRACLQRFWNGGSSRTCPVCRRRASKKSPPSNLALRNLCEAFLQGRSRTAVDEEDVSCSQHGEVLKLFCLDDQLPICVVCQASKTHKGHNCSPTEEAALDCKDKLSSALKTLKDNLDMISNLRMNAAVTLEHIKCQAQRIEKRMKDQFLELHQFLIMEEEARMSALKEEEEKKIQAVKERDDLLMSRMSSLLDIIRSTEKEMAADDLTLLQNFKSTIERTQCSLEDSEGVCGALMDEAKHLSNLKFKVWENMQEISPYSPVTLDPNTAHPCLCLSDDLTSVHYSSPCRPLPSNPERFHISAEVLGRVALCAGTHSWDVEVGTSDDWILGVASVSIKRDKEVQARPENGFWTLCLRDGEYRAMASPPMPLDVKRRLQRVRVQLNWEAGEVTFSCPVEGSSLHTFSHTFIEKVLPYFYTQSKHPLRVVPKPVLISVMENRSNIIYLK</sequence>
<dbReference type="Pfam" id="PF13765">
    <property type="entry name" value="PRY"/>
    <property type="match status" value="1"/>
</dbReference>
<dbReference type="SUPFAM" id="SSF49899">
    <property type="entry name" value="Concanavalin A-like lectins/glucanases"/>
    <property type="match status" value="1"/>
</dbReference>
<dbReference type="PROSITE" id="PS50188">
    <property type="entry name" value="B302_SPRY"/>
    <property type="match status" value="1"/>
</dbReference>
<dbReference type="Ensembl" id="ENSAMXT00000057544.1">
    <property type="protein sequence ID" value="ENSAMXP00000032799.1"/>
    <property type="gene ID" value="ENSAMXG00000031400.1"/>
</dbReference>
<dbReference type="InterPro" id="IPR003877">
    <property type="entry name" value="SPRY_dom"/>
</dbReference>
<dbReference type="FunFam" id="2.60.120.920:FF:000004">
    <property type="entry name" value="Butyrophilin subfamily 1 member A1"/>
    <property type="match status" value="1"/>
</dbReference>
<dbReference type="STRING" id="7994.ENSAMXP00000032799"/>
<dbReference type="GO" id="GO:0004842">
    <property type="term" value="F:ubiquitin-protein transferase activity"/>
    <property type="evidence" value="ECO:0007669"/>
    <property type="project" value="InterPro"/>
</dbReference>
<dbReference type="PANTHER" id="PTHR24103">
    <property type="entry name" value="E3 UBIQUITIN-PROTEIN LIGASE TRIM"/>
    <property type="match status" value="1"/>
</dbReference>
<dbReference type="SUPFAM" id="SSF57845">
    <property type="entry name" value="B-box zinc-binding domain"/>
    <property type="match status" value="1"/>
</dbReference>
<feature type="domain" description="RING-type" evidence="5">
    <location>
        <begin position="12"/>
        <end position="52"/>
    </location>
</feature>
<dbReference type="InterPro" id="IPR006574">
    <property type="entry name" value="PRY"/>
</dbReference>
<dbReference type="SMART" id="SM00449">
    <property type="entry name" value="SPRY"/>
    <property type="match status" value="1"/>
</dbReference>
<dbReference type="AlphaFoldDB" id="A0A3B1IUM2"/>